<dbReference type="EMBL" id="CP002480">
    <property type="protein sequence ID" value="ADW68012.1"/>
    <property type="molecule type" value="Genomic_DNA"/>
</dbReference>
<evidence type="ECO:0000256" key="1">
    <source>
        <dbReference type="SAM" id="Phobius"/>
    </source>
</evidence>
<dbReference type="RefSeq" id="WP_013579336.1">
    <property type="nucleotide sequence ID" value="NC_015064.1"/>
</dbReference>
<dbReference type="PaxDb" id="1198114-AciX9_0945"/>
<evidence type="ECO:0000313" key="3">
    <source>
        <dbReference type="Proteomes" id="UP000000343"/>
    </source>
</evidence>
<dbReference type="Proteomes" id="UP000000343">
    <property type="component" value="Chromosome"/>
</dbReference>
<accession>E8X280</accession>
<reference evidence="3" key="1">
    <citation type="submission" date="2011-01" db="EMBL/GenBank/DDBJ databases">
        <title>Complete sequence of chromosome of Acidobacterium sp. MP5ACTX9.</title>
        <authorList>
            <consortium name="US DOE Joint Genome Institute"/>
            <person name="Lucas S."/>
            <person name="Copeland A."/>
            <person name="Lapidus A."/>
            <person name="Cheng J.-F."/>
            <person name="Goodwin L."/>
            <person name="Pitluck S."/>
            <person name="Teshima H."/>
            <person name="Detter J.C."/>
            <person name="Han C."/>
            <person name="Tapia R."/>
            <person name="Land M."/>
            <person name="Hauser L."/>
            <person name="Kyrpides N."/>
            <person name="Ivanova N."/>
            <person name="Ovchinnikova G."/>
            <person name="Pagani I."/>
            <person name="Rawat S.R."/>
            <person name="Mannisto M."/>
            <person name="Haggblom M.M."/>
            <person name="Woyke T."/>
        </authorList>
    </citation>
    <scope>NUCLEOTIDE SEQUENCE [LARGE SCALE GENOMIC DNA]</scope>
    <source>
        <strain evidence="3">MP5ACTX9</strain>
    </source>
</reference>
<dbReference type="HOGENOM" id="CLU_2584806_0_0_0"/>
<organism evidence="3">
    <name type="scientific">Granulicella tundricola (strain ATCC BAA-1859 / DSM 23138 / MP5ACTX9)</name>
    <dbReference type="NCBI Taxonomy" id="1198114"/>
    <lineage>
        <taxon>Bacteria</taxon>
        <taxon>Pseudomonadati</taxon>
        <taxon>Acidobacteriota</taxon>
        <taxon>Terriglobia</taxon>
        <taxon>Terriglobales</taxon>
        <taxon>Acidobacteriaceae</taxon>
        <taxon>Granulicella</taxon>
    </lineage>
</organism>
<dbReference type="STRING" id="1198114.AciX9_0945"/>
<evidence type="ECO:0000313" key="2">
    <source>
        <dbReference type="EMBL" id="ADW68012.1"/>
    </source>
</evidence>
<proteinExistence type="predicted"/>
<dbReference type="KEGG" id="acm:AciX9_0945"/>
<dbReference type="AlphaFoldDB" id="E8X280"/>
<keyword evidence="1" id="KW-1133">Transmembrane helix</keyword>
<name>E8X280_GRATM</name>
<sequence>MKMGKFVFGRAVLWILVALLLGGGYARRIWEFRSAGLPLGWAPYTFLAVWIAVLVFWLVAAVRQWQGRAEVRKNAERKVV</sequence>
<feature type="transmembrane region" description="Helical" evidence="1">
    <location>
        <begin position="42"/>
        <end position="62"/>
    </location>
</feature>
<keyword evidence="3" id="KW-1185">Reference proteome</keyword>
<gene>
    <name evidence="2" type="ordered locus">AciX9_0945</name>
</gene>
<protein>
    <submittedName>
        <fullName evidence="2">Uncharacterized protein</fullName>
    </submittedName>
</protein>
<keyword evidence="1" id="KW-0812">Transmembrane</keyword>
<keyword evidence="1" id="KW-0472">Membrane</keyword>